<dbReference type="InterPro" id="IPR000522">
    <property type="entry name" value="ABC_transptr_permease_BtuC"/>
</dbReference>
<evidence type="ECO:0000256" key="5">
    <source>
        <dbReference type="ARBA" id="ARBA00022692"/>
    </source>
</evidence>
<dbReference type="Pfam" id="PF01032">
    <property type="entry name" value="FecCD"/>
    <property type="match status" value="1"/>
</dbReference>
<dbReference type="EMBL" id="FOHJ01000002">
    <property type="protein sequence ID" value="SET05077.1"/>
    <property type="molecule type" value="Genomic_DNA"/>
</dbReference>
<keyword evidence="4" id="KW-1003">Cell membrane</keyword>
<keyword evidence="6 8" id="KW-1133">Transmembrane helix</keyword>
<dbReference type="GO" id="GO:0033214">
    <property type="term" value="P:siderophore-iron import into cell"/>
    <property type="evidence" value="ECO:0007669"/>
    <property type="project" value="TreeGrafter"/>
</dbReference>
<evidence type="ECO:0000256" key="7">
    <source>
        <dbReference type="ARBA" id="ARBA00023136"/>
    </source>
</evidence>
<feature type="transmembrane region" description="Helical" evidence="8">
    <location>
        <begin position="40"/>
        <end position="57"/>
    </location>
</feature>
<keyword evidence="7 8" id="KW-0472">Membrane</keyword>
<sequence>MKGPQNYSQKLMIWIPVLLIVLLLTVTISITIGSADIDMMTVWLVIGSNIPFLGDGMEQTWKDSTETIIWNIRMPRIILGMLVGAALAMAGAIYQGVLRNPLADPFILGVSSGSALGAALVLLFGFESMVLGQFTLPVVAFGSGLLTLFVVYTLARINYRLQMETLILAGVVVQAFIASMLSLILALSDEKMQTIMYWMMGSLSLTDWSYNRVIFPFVLLTILFVTFLTRELNMLALGEEAAYHSGVSVQKVRLILLVVASLLTGVAVSVSGTIGFVGLIIPHMIRLLFGSDYRIILPLSVLGGAIFLVGADTIARTILEPRELPIGIITAFLGAPFFGYLLRKKKSNYF</sequence>
<feature type="transmembrane region" description="Helical" evidence="8">
    <location>
        <begin position="293"/>
        <end position="318"/>
    </location>
</feature>
<evidence type="ECO:0000256" key="3">
    <source>
        <dbReference type="ARBA" id="ARBA00022448"/>
    </source>
</evidence>
<evidence type="ECO:0000256" key="4">
    <source>
        <dbReference type="ARBA" id="ARBA00022475"/>
    </source>
</evidence>
<organism evidence="9 10">
    <name type="scientific">Salinibacillus kushneri</name>
    <dbReference type="NCBI Taxonomy" id="237682"/>
    <lineage>
        <taxon>Bacteria</taxon>
        <taxon>Bacillati</taxon>
        <taxon>Bacillota</taxon>
        <taxon>Bacilli</taxon>
        <taxon>Bacillales</taxon>
        <taxon>Bacillaceae</taxon>
        <taxon>Salinibacillus</taxon>
    </lineage>
</organism>
<evidence type="ECO:0000313" key="9">
    <source>
        <dbReference type="EMBL" id="SET05077.1"/>
    </source>
</evidence>
<dbReference type="AlphaFoldDB" id="A0A1I0BFW8"/>
<feature type="transmembrane region" description="Helical" evidence="8">
    <location>
        <begin position="138"/>
        <end position="155"/>
    </location>
</feature>
<evidence type="ECO:0000256" key="2">
    <source>
        <dbReference type="ARBA" id="ARBA00007935"/>
    </source>
</evidence>
<dbReference type="STRING" id="237682.SAMN05421676_102442"/>
<feature type="transmembrane region" description="Helical" evidence="8">
    <location>
        <begin position="254"/>
        <end position="281"/>
    </location>
</feature>
<dbReference type="InterPro" id="IPR037294">
    <property type="entry name" value="ABC_BtuC-like"/>
</dbReference>
<evidence type="ECO:0000256" key="1">
    <source>
        <dbReference type="ARBA" id="ARBA00004651"/>
    </source>
</evidence>
<feature type="transmembrane region" description="Helical" evidence="8">
    <location>
        <begin position="77"/>
        <end position="94"/>
    </location>
</feature>
<feature type="transmembrane region" description="Helical" evidence="8">
    <location>
        <begin position="167"/>
        <end position="188"/>
    </location>
</feature>
<dbReference type="PANTHER" id="PTHR30472:SF25">
    <property type="entry name" value="ABC TRANSPORTER PERMEASE PROTEIN MJ0876-RELATED"/>
    <property type="match status" value="1"/>
</dbReference>
<protein>
    <submittedName>
        <fullName evidence="9">Iron complex transport system permease protein</fullName>
    </submittedName>
</protein>
<keyword evidence="3" id="KW-0813">Transport</keyword>
<dbReference type="OrthoDB" id="9811721at2"/>
<proteinExistence type="inferred from homology"/>
<comment type="subcellular location">
    <subcellularLocation>
        <location evidence="1">Cell membrane</location>
        <topology evidence="1">Multi-pass membrane protein</topology>
    </subcellularLocation>
</comment>
<dbReference type="Gene3D" id="1.10.3470.10">
    <property type="entry name" value="ABC transporter involved in vitamin B12 uptake, BtuC"/>
    <property type="match status" value="1"/>
</dbReference>
<dbReference type="GO" id="GO:0022857">
    <property type="term" value="F:transmembrane transporter activity"/>
    <property type="evidence" value="ECO:0007669"/>
    <property type="project" value="InterPro"/>
</dbReference>
<dbReference type="SUPFAM" id="SSF81345">
    <property type="entry name" value="ABC transporter involved in vitamin B12 uptake, BtuC"/>
    <property type="match status" value="1"/>
</dbReference>
<accession>A0A1I0BFW8</accession>
<feature type="transmembrane region" description="Helical" evidence="8">
    <location>
        <begin position="324"/>
        <end position="342"/>
    </location>
</feature>
<dbReference type="GO" id="GO:0005886">
    <property type="term" value="C:plasma membrane"/>
    <property type="evidence" value="ECO:0007669"/>
    <property type="project" value="UniProtKB-SubCell"/>
</dbReference>
<feature type="transmembrane region" description="Helical" evidence="8">
    <location>
        <begin position="209"/>
        <end position="228"/>
    </location>
</feature>
<name>A0A1I0BFW8_9BACI</name>
<evidence type="ECO:0000313" key="10">
    <source>
        <dbReference type="Proteomes" id="UP000199095"/>
    </source>
</evidence>
<dbReference type="PANTHER" id="PTHR30472">
    <property type="entry name" value="FERRIC ENTEROBACTIN TRANSPORT SYSTEM PERMEASE PROTEIN"/>
    <property type="match status" value="1"/>
</dbReference>
<dbReference type="CDD" id="cd06550">
    <property type="entry name" value="TM_ABC_iron-siderophores_like"/>
    <property type="match status" value="1"/>
</dbReference>
<dbReference type="FunFam" id="1.10.3470.10:FF:000001">
    <property type="entry name" value="Vitamin B12 ABC transporter permease BtuC"/>
    <property type="match status" value="1"/>
</dbReference>
<keyword evidence="5 8" id="KW-0812">Transmembrane</keyword>
<reference evidence="10" key="1">
    <citation type="submission" date="2016-10" db="EMBL/GenBank/DDBJ databases">
        <authorList>
            <person name="Varghese N."/>
            <person name="Submissions S."/>
        </authorList>
    </citation>
    <scope>NUCLEOTIDE SEQUENCE [LARGE SCALE GENOMIC DNA]</scope>
    <source>
        <strain evidence="10">CGMCC 1.3566</strain>
    </source>
</reference>
<evidence type="ECO:0000256" key="8">
    <source>
        <dbReference type="SAM" id="Phobius"/>
    </source>
</evidence>
<feature type="transmembrane region" description="Helical" evidence="8">
    <location>
        <begin position="12"/>
        <end position="34"/>
    </location>
</feature>
<gene>
    <name evidence="9" type="ORF">SAMN05421676_102442</name>
</gene>
<feature type="transmembrane region" description="Helical" evidence="8">
    <location>
        <begin position="106"/>
        <end position="126"/>
    </location>
</feature>
<dbReference type="Proteomes" id="UP000199095">
    <property type="component" value="Unassembled WGS sequence"/>
</dbReference>
<comment type="similarity">
    <text evidence="2">Belongs to the binding-protein-dependent transport system permease family. FecCD subfamily.</text>
</comment>
<keyword evidence="10" id="KW-1185">Reference proteome</keyword>
<evidence type="ECO:0000256" key="6">
    <source>
        <dbReference type="ARBA" id="ARBA00022989"/>
    </source>
</evidence>